<evidence type="ECO:0000256" key="1">
    <source>
        <dbReference type="SAM" id="MobiDB-lite"/>
    </source>
</evidence>
<protein>
    <submittedName>
        <fullName evidence="2">LSU ribosomal protein L19p</fullName>
    </submittedName>
</protein>
<reference evidence="2" key="1">
    <citation type="submission" date="2020-02" db="EMBL/GenBank/DDBJ databases">
        <authorList>
            <person name="Meier V. D."/>
        </authorList>
    </citation>
    <scope>NUCLEOTIDE SEQUENCE</scope>
    <source>
        <strain evidence="2">AVDCRST_MAG19</strain>
    </source>
</reference>
<dbReference type="GO" id="GO:0005840">
    <property type="term" value="C:ribosome"/>
    <property type="evidence" value="ECO:0007669"/>
    <property type="project" value="UniProtKB-KW"/>
</dbReference>
<keyword evidence="2" id="KW-0687">Ribonucleoprotein</keyword>
<feature type="non-terminal residue" evidence="2">
    <location>
        <position position="1"/>
    </location>
</feature>
<feature type="compositionally biased region" description="Gly residues" evidence="1">
    <location>
        <begin position="13"/>
        <end position="29"/>
    </location>
</feature>
<feature type="compositionally biased region" description="Basic and acidic residues" evidence="1">
    <location>
        <begin position="1"/>
        <end position="11"/>
    </location>
</feature>
<evidence type="ECO:0000313" key="2">
    <source>
        <dbReference type="EMBL" id="CAA9555846.1"/>
    </source>
</evidence>
<feature type="region of interest" description="Disordered" evidence="1">
    <location>
        <begin position="1"/>
        <end position="117"/>
    </location>
</feature>
<gene>
    <name evidence="2" type="ORF">AVDCRST_MAG19-1206</name>
</gene>
<organism evidence="2">
    <name type="scientific">uncultured Thermomicrobiales bacterium</name>
    <dbReference type="NCBI Taxonomy" id="1645740"/>
    <lineage>
        <taxon>Bacteria</taxon>
        <taxon>Pseudomonadati</taxon>
        <taxon>Thermomicrobiota</taxon>
        <taxon>Thermomicrobia</taxon>
        <taxon>Thermomicrobiales</taxon>
        <taxon>environmental samples</taxon>
    </lineage>
</organism>
<keyword evidence="2" id="KW-0689">Ribosomal protein</keyword>
<name>A0A6J4UP31_9BACT</name>
<dbReference type="EMBL" id="CADCWL010000051">
    <property type="protein sequence ID" value="CAA9555846.1"/>
    <property type="molecule type" value="Genomic_DNA"/>
</dbReference>
<sequence length="117" mass="12221">GRAAHPVDRGRAVQGGGPDLRAGGHGPGSRPGRRGDAGAGPGLRGGRDPAPRRRHQRELHRSPHRLPRDRRRADLPAPLAAHRPDRGAAPGPRPPRPALLPAGADRPRGADQGAPDL</sequence>
<accession>A0A6J4UP31</accession>
<feature type="compositionally biased region" description="Basic residues" evidence="1">
    <location>
        <begin position="52"/>
        <end position="70"/>
    </location>
</feature>
<proteinExistence type="predicted"/>
<feature type="non-terminal residue" evidence="2">
    <location>
        <position position="117"/>
    </location>
</feature>
<dbReference type="AlphaFoldDB" id="A0A6J4UP31"/>